<dbReference type="EMBL" id="PVWQ01000005">
    <property type="protein sequence ID" value="RDW81783.1"/>
    <property type="molecule type" value="Genomic_DNA"/>
</dbReference>
<organism evidence="2 3">
    <name type="scientific">Aspergillus mulundensis</name>
    <dbReference type="NCBI Taxonomy" id="1810919"/>
    <lineage>
        <taxon>Eukaryota</taxon>
        <taxon>Fungi</taxon>
        <taxon>Dikarya</taxon>
        <taxon>Ascomycota</taxon>
        <taxon>Pezizomycotina</taxon>
        <taxon>Eurotiomycetes</taxon>
        <taxon>Eurotiomycetidae</taxon>
        <taxon>Eurotiales</taxon>
        <taxon>Aspergillaceae</taxon>
        <taxon>Aspergillus</taxon>
        <taxon>Aspergillus subgen. Nidulantes</taxon>
    </lineage>
</organism>
<dbReference type="RefSeq" id="XP_026604836.1">
    <property type="nucleotide sequence ID" value="XM_026747356.1"/>
</dbReference>
<comment type="caution">
    <text evidence="2">The sequence shown here is derived from an EMBL/GenBank/DDBJ whole genome shotgun (WGS) entry which is preliminary data.</text>
</comment>
<feature type="compositionally biased region" description="Polar residues" evidence="1">
    <location>
        <begin position="85"/>
        <end position="105"/>
    </location>
</feature>
<keyword evidence="3" id="KW-1185">Reference proteome</keyword>
<dbReference type="GeneID" id="38115710"/>
<feature type="compositionally biased region" description="Pro residues" evidence="1">
    <location>
        <begin position="150"/>
        <end position="168"/>
    </location>
</feature>
<proteinExistence type="predicted"/>
<feature type="compositionally biased region" description="Polar residues" evidence="1">
    <location>
        <begin position="31"/>
        <end position="50"/>
    </location>
</feature>
<dbReference type="Proteomes" id="UP000256690">
    <property type="component" value="Unassembled WGS sequence"/>
</dbReference>
<evidence type="ECO:0000313" key="2">
    <source>
        <dbReference type="EMBL" id="RDW81783.1"/>
    </source>
</evidence>
<feature type="compositionally biased region" description="Pro residues" evidence="1">
    <location>
        <begin position="61"/>
        <end position="71"/>
    </location>
</feature>
<evidence type="ECO:0000313" key="3">
    <source>
        <dbReference type="Proteomes" id="UP000256690"/>
    </source>
</evidence>
<feature type="compositionally biased region" description="Polar residues" evidence="1">
    <location>
        <begin position="172"/>
        <end position="181"/>
    </location>
</feature>
<protein>
    <submittedName>
        <fullName evidence="2">Uncharacterized protein</fullName>
    </submittedName>
</protein>
<dbReference type="AlphaFoldDB" id="A0A3D8S653"/>
<name>A0A3D8S653_9EURO</name>
<dbReference type="OrthoDB" id="5425130at2759"/>
<feature type="region of interest" description="Disordered" evidence="1">
    <location>
        <begin position="1"/>
        <end position="236"/>
    </location>
</feature>
<evidence type="ECO:0000256" key="1">
    <source>
        <dbReference type="SAM" id="MobiDB-lite"/>
    </source>
</evidence>
<accession>A0A3D8S653</accession>
<reference evidence="2 3" key="1">
    <citation type="journal article" date="2018" name="IMA Fungus">
        <title>IMA Genome-F 9: Draft genome sequence of Annulohypoxylon stygium, Aspergillus mulundensis, Berkeleyomyces basicola (syn. Thielaviopsis basicola), Ceratocystis smalleyi, two Cercospora beticola strains, Coleophoma cylindrospora, Fusarium fracticaudum, Phialophora cf. hyalina, and Morchella septimelata.</title>
        <authorList>
            <person name="Wingfield B.D."/>
            <person name="Bills G.F."/>
            <person name="Dong Y."/>
            <person name="Huang W."/>
            <person name="Nel W.J."/>
            <person name="Swalarsk-Parry B.S."/>
            <person name="Vaghefi N."/>
            <person name="Wilken P.M."/>
            <person name="An Z."/>
            <person name="de Beer Z.W."/>
            <person name="De Vos L."/>
            <person name="Chen L."/>
            <person name="Duong T.A."/>
            <person name="Gao Y."/>
            <person name="Hammerbacher A."/>
            <person name="Kikkert J.R."/>
            <person name="Li Y."/>
            <person name="Li H."/>
            <person name="Li K."/>
            <person name="Li Q."/>
            <person name="Liu X."/>
            <person name="Ma X."/>
            <person name="Naidoo K."/>
            <person name="Pethybridge S.J."/>
            <person name="Sun J."/>
            <person name="Steenkamp E.T."/>
            <person name="van der Nest M.A."/>
            <person name="van Wyk S."/>
            <person name="Wingfield M.J."/>
            <person name="Xiong C."/>
            <person name="Yue Q."/>
            <person name="Zhang X."/>
        </authorList>
    </citation>
    <scope>NUCLEOTIDE SEQUENCE [LARGE SCALE GENOMIC DNA]</scope>
    <source>
        <strain evidence="2 3">DSM 5745</strain>
    </source>
</reference>
<sequence>MAILDKDRPRGLRVPSLSSFRSKHKSPEPTPTIQLPSPSQLTLQTDSIPVSSFKPAEKALPPQPLPSPPQQSTPGVVNPYPSPPQTYNNPPTPVSVQNSTPNRTVGNVFPIHAPLPALPADRPMPRPIPQSTTPPARRPIPKSTTAPQPVAAPTPVHAPAPIPAPVPVSPVNNLVTQQRTPPLSEGEPEQRKSNDTSDSLEDLIPSPEPEPELNGISGTPNEAGSGEEDARPFTPPEVEPVAVPLNKLHYACYQDHCAMPAVGNVWYALPCMTCQKFDREIRHRCVFCCLRVCADCFQALQKCQRRSLAQLMETISSNISATDQPSAAEL</sequence>
<dbReference type="STRING" id="1810919.A0A3D8S653"/>
<gene>
    <name evidence="2" type="ORF">DSM5745_05340</name>
</gene>
<feature type="compositionally biased region" description="Basic and acidic residues" evidence="1">
    <location>
        <begin position="1"/>
        <end position="10"/>
    </location>
</feature>